<evidence type="ECO:0000313" key="2">
    <source>
        <dbReference type="EMBL" id="GAA2439289.1"/>
    </source>
</evidence>
<protein>
    <submittedName>
        <fullName evidence="2">Uncharacterized protein</fullName>
    </submittedName>
</protein>
<organism evidence="2 3">
    <name type="scientific">Streptomyces macrosporus</name>
    <dbReference type="NCBI Taxonomy" id="44032"/>
    <lineage>
        <taxon>Bacteria</taxon>
        <taxon>Bacillati</taxon>
        <taxon>Actinomycetota</taxon>
        <taxon>Actinomycetes</taxon>
        <taxon>Kitasatosporales</taxon>
        <taxon>Streptomycetaceae</taxon>
        <taxon>Streptomyces</taxon>
    </lineage>
</organism>
<name>A0ABN3JVK5_9ACTN</name>
<dbReference type="Proteomes" id="UP001501638">
    <property type="component" value="Unassembled WGS sequence"/>
</dbReference>
<feature type="region of interest" description="Disordered" evidence="1">
    <location>
        <begin position="36"/>
        <end position="61"/>
    </location>
</feature>
<accession>A0ABN3JVK5</accession>
<gene>
    <name evidence="2" type="ORF">GCM10010405_23290</name>
</gene>
<evidence type="ECO:0000256" key="1">
    <source>
        <dbReference type="SAM" id="MobiDB-lite"/>
    </source>
</evidence>
<keyword evidence="3" id="KW-1185">Reference proteome</keyword>
<evidence type="ECO:0000313" key="3">
    <source>
        <dbReference type="Proteomes" id="UP001501638"/>
    </source>
</evidence>
<proteinExistence type="predicted"/>
<sequence>MVPMSAQGRSMRDITSPLRIGEDYVRDVIHALNERGFDAPTPEWSGDDRRRSVNRYASASA</sequence>
<dbReference type="EMBL" id="BAAASZ010000018">
    <property type="protein sequence ID" value="GAA2439289.1"/>
    <property type="molecule type" value="Genomic_DNA"/>
</dbReference>
<reference evidence="2 3" key="1">
    <citation type="journal article" date="2019" name="Int. J. Syst. Evol. Microbiol.">
        <title>The Global Catalogue of Microorganisms (GCM) 10K type strain sequencing project: providing services to taxonomists for standard genome sequencing and annotation.</title>
        <authorList>
            <consortium name="The Broad Institute Genomics Platform"/>
            <consortium name="The Broad Institute Genome Sequencing Center for Infectious Disease"/>
            <person name="Wu L."/>
            <person name="Ma J."/>
        </authorList>
    </citation>
    <scope>NUCLEOTIDE SEQUENCE [LARGE SCALE GENOMIC DNA]</scope>
    <source>
        <strain evidence="2 3">JCM 6305</strain>
    </source>
</reference>
<comment type="caution">
    <text evidence="2">The sequence shown here is derived from an EMBL/GenBank/DDBJ whole genome shotgun (WGS) entry which is preliminary data.</text>
</comment>